<evidence type="ECO:0000256" key="1">
    <source>
        <dbReference type="SAM" id="MobiDB-lite"/>
    </source>
</evidence>
<comment type="caution">
    <text evidence="2">The sequence shown here is derived from an EMBL/GenBank/DDBJ whole genome shotgun (WGS) entry which is preliminary data.</text>
</comment>
<dbReference type="AlphaFoldDB" id="A0A645HWR4"/>
<feature type="compositionally biased region" description="Basic and acidic residues" evidence="1">
    <location>
        <begin position="17"/>
        <end position="27"/>
    </location>
</feature>
<evidence type="ECO:0000313" key="2">
    <source>
        <dbReference type="EMBL" id="MPN39773.1"/>
    </source>
</evidence>
<gene>
    <name evidence="2" type="ORF">SDC9_187303</name>
</gene>
<dbReference type="EMBL" id="VSSQ01095788">
    <property type="protein sequence ID" value="MPN39773.1"/>
    <property type="molecule type" value="Genomic_DNA"/>
</dbReference>
<proteinExistence type="predicted"/>
<name>A0A645HWR4_9ZZZZ</name>
<protein>
    <submittedName>
        <fullName evidence="2">Uncharacterized protein</fullName>
    </submittedName>
</protein>
<organism evidence="2">
    <name type="scientific">bioreactor metagenome</name>
    <dbReference type="NCBI Taxonomy" id="1076179"/>
    <lineage>
        <taxon>unclassified sequences</taxon>
        <taxon>metagenomes</taxon>
        <taxon>ecological metagenomes</taxon>
    </lineage>
</organism>
<sequence length="62" mass="7049">MAGKRRQAMGDPVTQTRGHDDADQCRDECHERQNGFQNRIDGVATGLEQHGHRRPHPHADFC</sequence>
<accession>A0A645HWR4</accession>
<reference evidence="2" key="1">
    <citation type="submission" date="2019-08" db="EMBL/GenBank/DDBJ databases">
        <authorList>
            <person name="Kucharzyk K."/>
            <person name="Murdoch R.W."/>
            <person name="Higgins S."/>
            <person name="Loffler F."/>
        </authorList>
    </citation>
    <scope>NUCLEOTIDE SEQUENCE</scope>
</reference>
<feature type="region of interest" description="Disordered" evidence="1">
    <location>
        <begin position="1"/>
        <end position="27"/>
    </location>
</feature>